<dbReference type="Proteomes" id="UP000019331">
    <property type="component" value="Chromosome"/>
</dbReference>
<protein>
    <recommendedName>
        <fullName evidence="3">Tetratricopeptide repeat family protein</fullName>
    </recommendedName>
</protein>
<reference evidence="1" key="1">
    <citation type="submission" date="2016-10" db="EMBL/GenBank/DDBJ databases">
        <title>Comparative Genomics of Relapsing Fever Spirochetes.</title>
        <authorList>
            <person name="Schwan T.G."/>
            <person name="Raffel S.J."/>
            <person name="Porcella S.F."/>
            <person name="Martens C.A."/>
            <person name="Bruno D.P."/>
            <person name="Ricklefs S.M."/>
            <person name="Barbian K.B."/>
        </authorList>
    </citation>
    <scope>NUCLEOTIDE SEQUENCE</scope>
    <source>
        <strain evidence="1">SLO</strain>
    </source>
</reference>
<dbReference type="Gene3D" id="1.25.40.10">
    <property type="entry name" value="Tetratricopeptide repeat domain"/>
    <property type="match status" value="1"/>
</dbReference>
<evidence type="ECO:0008006" key="3">
    <source>
        <dbReference type="Google" id="ProtNLM"/>
    </source>
</evidence>
<sequence>MFSFFISNKINLNKFFYKIRESKMKKLLLTSILFFSCYTVAHLNKQLTKDTPYSIYLREAQKATNVNDYQSALKIYEKMIENYKENESIVAIGKYEIAFIYYVTNKNNTAKKLFEELIQSNVQIPKWILPLSQKIIEKIKKQQKNKS</sequence>
<dbReference type="SUPFAM" id="SSF48452">
    <property type="entry name" value="TPR-like"/>
    <property type="match status" value="1"/>
</dbReference>
<accession>A0ABM5PKA4</accession>
<dbReference type="EMBL" id="CP005851">
    <property type="protein sequence ID" value="AHH09607.1"/>
    <property type="molecule type" value="Genomic_DNA"/>
</dbReference>
<keyword evidence="2" id="KW-1185">Reference proteome</keyword>
<gene>
    <name evidence="1" type="ORF">BPA_0085300</name>
</gene>
<name>A0ABM5PKA4_BORPR</name>
<proteinExistence type="predicted"/>
<evidence type="ECO:0000313" key="2">
    <source>
        <dbReference type="Proteomes" id="UP000019331"/>
    </source>
</evidence>
<dbReference type="InterPro" id="IPR011990">
    <property type="entry name" value="TPR-like_helical_dom_sf"/>
</dbReference>
<organism evidence="1 2">
    <name type="scientific">Borrelia parkeri SLO</name>
    <dbReference type="NCBI Taxonomy" id="1313294"/>
    <lineage>
        <taxon>Bacteria</taxon>
        <taxon>Pseudomonadati</taxon>
        <taxon>Spirochaetota</taxon>
        <taxon>Spirochaetia</taxon>
        <taxon>Spirochaetales</taxon>
        <taxon>Borreliaceae</taxon>
        <taxon>Borrelia</taxon>
    </lineage>
</organism>
<evidence type="ECO:0000313" key="1">
    <source>
        <dbReference type="EMBL" id="AHH09607.1"/>
    </source>
</evidence>